<keyword evidence="2" id="KW-1185">Reference proteome</keyword>
<proteinExistence type="predicted"/>
<comment type="caution">
    <text evidence="1">The sequence shown here is derived from an EMBL/GenBank/DDBJ whole genome shotgun (WGS) entry which is preliminary data.</text>
</comment>
<sequence>MKFGSKPTKVNINLTTNRKISAVKCENIVNNKTKHTTSQLFLALNL</sequence>
<evidence type="ECO:0000313" key="2">
    <source>
        <dbReference type="Proteomes" id="UP001152658"/>
    </source>
</evidence>
<accession>A0ABM9FNG6</accession>
<evidence type="ECO:0000313" key="1">
    <source>
        <dbReference type="EMBL" id="CAH8219516.1"/>
    </source>
</evidence>
<gene>
    <name evidence="1" type="ORF">VAE063_900426</name>
</gene>
<protein>
    <submittedName>
        <fullName evidence="1">Uncharacterized protein</fullName>
    </submittedName>
</protein>
<name>A0ABM9FNG6_9VIBR</name>
<reference evidence="1" key="1">
    <citation type="submission" date="2022-06" db="EMBL/GenBank/DDBJ databases">
        <authorList>
            <person name="Goudenege D."/>
            <person name="Le Roux F."/>
        </authorList>
    </citation>
    <scope>NUCLEOTIDE SEQUENCE</scope>
    <source>
        <strain evidence="1">12-063</strain>
    </source>
</reference>
<organism evidence="1 2">
    <name type="scientific">Vibrio aestuarianus</name>
    <dbReference type="NCBI Taxonomy" id="28171"/>
    <lineage>
        <taxon>Bacteria</taxon>
        <taxon>Pseudomonadati</taxon>
        <taxon>Pseudomonadota</taxon>
        <taxon>Gammaproteobacteria</taxon>
        <taxon>Vibrionales</taxon>
        <taxon>Vibrionaceae</taxon>
        <taxon>Vibrio</taxon>
    </lineage>
</organism>
<dbReference type="EMBL" id="CALYLK010000131">
    <property type="protein sequence ID" value="CAH8219516.1"/>
    <property type="molecule type" value="Genomic_DNA"/>
</dbReference>
<dbReference type="Proteomes" id="UP001152658">
    <property type="component" value="Unassembled WGS sequence"/>
</dbReference>